<dbReference type="EMBL" id="MU007151">
    <property type="protein sequence ID" value="KAF2416704.1"/>
    <property type="molecule type" value="Genomic_DNA"/>
</dbReference>
<feature type="non-terminal residue" evidence="12">
    <location>
        <position position="362"/>
    </location>
</feature>
<dbReference type="InterPro" id="IPR021661">
    <property type="entry name" value="Rap1_C"/>
</dbReference>
<dbReference type="AlphaFoldDB" id="A0A9P4NE40"/>
<evidence type="ECO:0000256" key="4">
    <source>
        <dbReference type="ARBA" id="ARBA00023015"/>
    </source>
</evidence>
<dbReference type="InterPro" id="IPR015010">
    <property type="entry name" value="TERF2IP_Myb"/>
</dbReference>
<dbReference type="Proteomes" id="UP000800235">
    <property type="component" value="Unassembled WGS sequence"/>
</dbReference>
<feature type="compositionally biased region" description="Basic and acidic residues" evidence="9">
    <location>
        <begin position="352"/>
        <end position="362"/>
    </location>
</feature>
<evidence type="ECO:0000256" key="9">
    <source>
        <dbReference type="SAM" id="MobiDB-lite"/>
    </source>
</evidence>
<feature type="domain" description="TERF2-interacting telomeric protein 1 Myb" evidence="10">
    <location>
        <begin position="102"/>
        <end position="157"/>
    </location>
</feature>
<evidence type="ECO:0000256" key="7">
    <source>
        <dbReference type="ARBA" id="ARBA00023242"/>
    </source>
</evidence>
<proteinExistence type="inferred from homology"/>
<evidence type="ECO:0000259" key="11">
    <source>
        <dbReference type="Pfam" id="PF11626"/>
    </source>
</evidence>
<feature type="domain" description="TRF2-interacting telomeric protein/Rap1 C-terminal" evidence="11">
    <location>
        <begin position="293"/>
        <end position="362"/>
    </location>
</feature>
<evidence type="ECO:0000259" key="10">
    <source>
        <dbReference type="Pfam" id="PF08914"/>
    </source>
</evidence>
<dbReference type="CDD" id="cd11655">
    <property type="entry name" value="rap1_myb-like"/>
    <property type="match status" value="1"/>
</dbReference>
<evidence type="ECO:0000313" key="13">
    <source>
        <dbReference type="Proteomes" id="UP000800235"/>
    </source>
</evidence>
<feature type="compositionally biased region" description="Basic and acidic residues" evidence="9">
    <location>
        <begin position="193"/>
        <end position="202"/>
    </location>
</feature>
<keyword evidence="13" id="KW-1185">Reference proteome</keyword>
<evidence type="ECO:0000256" key="2">
    <source>
        <dbReference type="ARBA" id="ARBA00022454"/>
    </source>
</evidence>
<comment type="subunit">
    <text evidence="8">Homodimer.</text>
</comment>
<gene>
    <name evidence="12" type="ORF">EJ08DRAFT_574196</name>
</gene>
<comment type="caution">
    <text evidence="12">The sequence shown here is derived from an EMBL/GenBank/DDBJ whole genome shotgun (WGS) entry which is preliminary data.</text>
</comment>
<feature type="region of interest" description="Disordered" evidence="9">
    <location>
        <begin position="340"/>
        <end position="362"/>
    </location>
</feature>
<keyword evidence="6" id="KW-0804">Transcription</keyword>
<keyword evidence="2 8" id="KW-0158">Chromosome</keyword>
<dbReference type="SUPFAM" id="SSF46689">
    <property type="entry name" value="Homeodomain-like"/>
    <property type="match status" value="1"/>
</dbReference>
<sequence>MFAGAKFWVAQRIPMRQFRLAQITEHGGLVVPLEKSADVLVWDHIKPDAPAGAISWTYIDQSVKNGALEDMNDHICGPPPGTVRAVGSDTSIRAGGHMRQPYTAADDRLCYKWGREGETKGAGVKGNELWKRLEMVNNRHTWQSWRSRWVKSLSHTEGPTGWEDVEIQAPAVKEEDSNVLRSTPGNARHRSPERRSPGEKRKIGAIKKIIGSAGNIADIALQHATTTAITMQTQAIVAAETQVHDFDIPEPEEGFAEDSEEEDDDEIDPQEQHDQDLLDQQLQLEADAGLEEYIAKGYSEQDVITACEATSGNRDLIELVLKSLRNGRGVPKDVRGVWSEEDDAHLQGSDARMIKRVEGKHG</sequence>
<dbReference type="Pfam" id="PF11626">
    <property type="entry name" value="Rap1_C"/>
    <property type="match status" value="1"/>
</dbReference>
<evidence type="ECO:0000256" key="1">
    <source>
        <dbReference type="ARBA" id="ARBA00010467"/>
    </source>
</evidence>
<dbReference type="InterPro" id="IPR009057">
    <property type="entry name" value="Homeodomain-like_sf"/>
</dbReference>
<dbReference type="OrthoDB" id="435460at2759"/>
<dbReference type="InterPro" id="IPR038104">
    <property type="entry name" value="Rap1_C_sf"/>
</dbReference>
<feature type="region of interest" description="Disordered" evidence="9">
    <location>
        <begin position="244"/>
        <end position="272"/>
    </location>
</feature>
<keyword evidence="5" id="KW-0010">Activator</keyword>
<keyword evidence="4" id="KW-0805">Transcription regulation</keyword>
<dbReference type="GO" id="GO:0042162">
    <property type="term" value="F:telomeric DNA binding"/>
    <property type="evidence" value="ECO:0007669"/>
    <property type="project" value="TreeGrafter"/>
</dbReference>
<dbReference type="InterPro" id="IPR039595">
    <property type="entry name" value="TE2IP/Rap1"/>
</dbReference>
<dbReference type="Gene3D" id="1.10.10.60">
    <property type="entry name" value="Homeodomain-like"/>
    <property type="match status" value="1"/>
</dbReference>
<evidence type="ECO:0000256" key="6">
    <source>
        <dbReference type="ARBA" id="ARBA00023163"/>
    </source>
</evidence>
<protein>
    <recommendedName>
        <fullName evidence="8">DNA-binding protein RAP1</fullName>
    </recommendedName>
</protein>
<feature type="compositionally biased region" description="Acidic residues" evidence="9">
    <location>
        <begin position="248"/>
        <end position="269"/>
    </location>
</feature>
<name>A0A9P4NE40_9PEZI</name>
<dbReference type="PANTHER" id="PTHR16466">
    <property type="entry name" value="TELOMERE REPEAT-BINDING FACTOR 2-INTERACTING PROTEIN 1"/>
    <property type="match status" value="1"/>
</dbReference>
<dbReference type="GO" id="GO:0031848">
    <property type="term" value="P:protection from non-homologous end joining at telomere"/>
    <property type="evidence" value="ECO:0007669"/>
    <property type="project" value="TreeGrafter"/>
</dbReference>
<accession>A0A9P4NE40</accession>
<dbReference type="GO" id="GO:0070187">
    <property type="term" value="C:shelterin complex"/>
    <property type="evidence" value="ECO:0007669"/>
    <property type="project" value="TreeGrafter"/>
</dbReference>
<evidence type="ECO:0000313" key="12">
    <source>
        <dbReference type="EMBL" id="KAF2416704.1"/>
    </source>
</evidence>
<evidence type="ECO:0000256" key="3">
    <source>
        <dbReference type="ARBA" id="ARBA00022895"/>
    </source>
</evidence>
<dbReference type="PANTHER" id="PTHR16466:SF6">
    <property type="entry name" value="TELOMERIC REPEAT-BINDING FACTOR 2-INTERACTING PROTEIN 1"/>
    <property type="match status" value="1"/>
</dbReference>
<keyword evidence="7 8" id="KW-0539">Nucleus</keyword>
<dbReference type="GO" id="GO:0010833">
    <property type="term" value="P:telomere maintenance via telomere lengthening"/>
    <property type="evidence" value="ECO:0007669"/>
    <property type="project" value="UniProtKB-UniRule"/>
</dbReference>
<feature type="region of interest" description="Disordered" evidence="9">
    <location>
        <begin position="170"/>
        <end position="202"/>
    </location>
</feature>
<comment type="similarity">
    <text evidence="1 8">Belongs to the RAP1 family.</text>
</comment>
<dbReference type="Pfam" id="PF08914">
    <property type="entry name" value="Myb_Rap1"/>
    <property type="match status" value="1"/>
</dbReference>
<evidence type="ECO:0000256" key="5">
    <source>
        <dbReference type="ARBA" id="ARBA00023159"/>
    </source>
</evidence>
<reference evidence="12" key="1">
    <citation type="journal article" date="2020" name="Stud. Mycol.">
        <title>101 Dothideomycetes genomes: a test case for predicting lifestyles and emergence of pathogens.</title>
        <authorList>
            <person name="Haridas S."/>
            <person name="Albert R."/>
            <person name="Binder M."/>
            <person name="Bloem J."/>
            <person name="Labutti K."/>
            <person name="Salamov A."/>
            <person name="Andreopoulos B."/>
            <person name="Baker S."/>
            <person name="Barry K."/>
            <person name="Bills G."/>
            <person name="Bluhm B."/>
            <person name="Cannon C."/>
            <person name="Castanera R."/>
            <person name="Culley D."/>
            <person name="Daum C."/>
            <person name="Ezra D."/>
            <person name="Gonzalez J."/>
            <person name="Henrissat B."/>
            <person name="Kuo A."/>
            <person name="Liang C."/>
            <person name="Lipzen A."/>
            <person name="Lutzoni F."/>
            <person name="Magnuson J."/>
            <person name="Mondo S."/>
            <person name="Nolan M."/>
            <person name="Ohm R."/>
            <person name="Pangilinan J."/>
            <person name="Park H.-J."/>
            <person name="Ramirez L."/>
            <person name="Alfaro M."/>
            <person name="Sun H."/>
            <person name="Tritt A."/>
            <person name="Yoshinaga Y."/>
            <person name="Zwiers L.-H."/>
            <person name="Turgeon B."/>
            <person name="Goodwin S."/>
            <person name="Spatafora J."/>
            <person name="Crous P."/>
            <person name="Grigoriev I."/>
        </authorList>
    </citation>
    <scope>NUCLEOTIDE SEQUENCE</scope>
    <source>
        <strain evidence="12">CBS 130266</strain>
    </source>
</reference>
<comment type="subcellular location">
    <subcellularLocation>
        <location evidence="8">Nucleus</location>
    </subcellularLocation>
    <subcellularLocation>
        <location evidence="8">Chromosome</location>
        <location evidence="8">Telomere</location>
    </subcellularLocation>
</comment>
<evidence type="ECO:0000256" key="8">
    <source>
        <dbReference type="RuleBase" id="RU367107"/>
    </source>
</evidence>
<comment type="function">
    <text evidence="8">Involved in the regulation of telomere length, clustering and has a specific role in telomere position effect (TPE).</text>
</comment>
<organism evidence="12 13">
    <name type="scientific">Tothia fuscella</name>
    <dbReference type="NCBI Taxonomy" id="1048955"/>
    <lineage>
        <taxon>Eukaryota</taxon>
        <taxon>Fungi</taxon>
        <taxon>Dikarya</taxon>
        <taxon>Ascomycota</taxon>
        <taxon>Pezizomycotina</taxon>
        <taxon>Dothideomycetes</taxon>
        <taxon>Pleosporomycetidae</taxon>
        <taxon>Venturiales</taxon>
        <taxon>Cylindrosympodiaceae</taxon>
        <taxon>Tothia</taxon>
    </lineage>
</organism>
<dbReference type="Gene3D" id="1.10.10.2170">
    <property type="match status" value="1"/>
</dbReference>
<keyword evidence="3 8" id="KW-0779">Telomere</keyword>